<evidence type="ECO:0000313" key="6">
    <source>
        <dbReference type="Proteomes" id="UP000094849"/>
    </source>
</evidence>
<accession>A0A1E2UIL1</accession>
<evidence type="ECO:0000259" key="3">
    <source>
        <dbReference type="Pfam" id="PF00501"/>
    </source>
</evidence>
<dbReference type="GO" id="GO:0006631">
    <property type="term" value="P:fatty acid metabolic process"/>
    <property type="evidence" value="ECO:0007669"/>
    <property type="project" value="TreeGrafter"/>
</dbReference>
<dbReference type="InterPro" id="IPR020845">
    <property type="entry name" value="AMP-binding_CS"/>
</dbReference>
<dbReference type="Gene3D" id="3.40.50.12780">
    <property type="entry name" value="N-terminal domain of ligase-like"/>
    <property type="match status" value="1"/>
</dbReference>
<dbReference type="EMBL" id="LVJZ01000004">
    <property type="protein sequence ID" value="ODB94381.1"/>
    <property type="molecule type" value="Genomic_DNA"/>
</dbReference>
<organism evidence="5 6">
    <name type="scientific">Candidatus Thiodiazotropha endoloripes</name>
    <dbReference type="NCBI Taxonomy" id="1818881"/>
    <lineage>
        <taxon>Bacteria</taxon>
        <taxon>Pseudomonadati</taxon>
        <taxon>Pseudomonadota</taxon>
        <taxon>Gammaproteobacteria</taxon>
        <taxon>Chromatiales</taxon>
        <taxon>Sedimenticolaceae</taxon>
        <taxon>Candidatus Thiodiazotropha</taxon>
    </lineage>
</organism>
<dbReference type="InterPro" id="IPR025110">
    <property type="entry name" value="AMP-bd_C"/>
</dbReference>
<comment type="similarity">
    <text evidence="1">Belongs to the ATP-dependent AMP-binding enzyme family.</text>
</comment>
<dbReference type="GO" id="GO:0031956">
    <property type="term" value="F:medium-chain fatty acid-CoA ligase activity"/>
    <property type="evidence" value="ECO:0007669"/>
    <property type="project" value="TreeGrafter"/>
</dbReference>
<evidence type="ECO:0000259" key="4">
    <source>
        <dbReference type="Pfam" id="PF13193"/>
    </source>
</evidence>
<dbReference type="Gene3D" id="3.30.300.30">
    <property type="match status" value="1"/>
</dbReference>
<dbReference type="PANTHER" id="PTHR43201:SF8">
    <property type="entry name" value="ACYL-COA SYNTHETASE FAMILY MEMBER 3"/>
    <property type="match status" value="1"/>
</dbReference>
<evidence type="ECO:0000313" key="5">
    <source>
        <dbReference type="EMBL" id="ODB94381.1"/>
    </source>
</evidence>
<dbReference type="AlphaFoldDB" id="A0A1E2UIL1"/>
<dbReference type="CDD" id="cd05941">
    <property type="entry name" value="MCS"/>
    <property type="match status" value="1"/>
</dbReference>
<dbReference type="Pfam" id="PF13193">
    <property type="entry name" value="AMP-binding_C"/>
    <property type="match status" value="1"/>
</dbReference>
<feature type="domain" description="AMP-binding enzyme C-terminal" evidence="4">
    <location>
        <begin position="417"/>
        <end position="492"/>
    </location>
</feature>
<name>A0A1E2UIL1_9GAMM</name>
<evidence type="ECO:0000256" key="2">
    <source>
        <dbReference type="ARBA" id="ARBA00022598"/>
    </source>
</evidence>
<sequence length="509" mass="56287">MTNHNLYLRLVGDRFEKTASQPFLIIPGRRPLLFSELDRMTGCVAARLLELNVEPGDRVMVQVAKSPESVLVYLACLRIGAIYTPLNPAYTTAEVSYFMTDSKPQLLICQPIERESLFDLSLACKVPHIRTLGSDGDGDLMHGLESLTPEMTVVEREADDLAAILYTSGTTGRSKGAMLTHHNLASNAEVLHSYWHWQDQHDVLLHALPVFHVHGLFVALHCALLGCSTVYFLSRFDTGQVIDRLPDCTVMMGVPTFYTRLLSDARLTPELCSKMRLFISGSAPLLAETHREFEQRSGFQILERYGMTEAGMITSNPYHGDRLAGTVGYALPGVSVRIADNNGNELPRGEIGVLELKGPNVFKGYWQMPEKSAAEFRQGGWFISGDNAIMDQTGRISIVGRAKDLIISGGYNIYPKEIEAVIDTIPGVAESAVVGVPHADFGEAVAAIVVKDGSRQLGEQEIIEPLQGRLARFKQPKRVFFVDELPRNSMGKVQKAELRDTYKESFGSK</sequence>
<dbReference type="NCBIfam" id="NF005702">
    <property type="entry name" value="PRK07514.1"/>
    <property type="match status" value="1"/>
</dbReference>
<dbReference type="InterPro" id="IPR042099">
    <property type="entry name" value="ANL_N_sf"/>
</dbReference>
<dbReference type="FunFam" id="3.30.300.30:FF:000008">
    <property type="entry name" value="2,3-dihydroxybenzoate-AMP ligase"/>
    <property type="match status" value="1"/>
</dbReference>
<dbReference type="PROSITE" id="PS00455">
    <property type="entry name" value="AMP_BINDING"/>
    <property type="match status" value="1"/>
</dbReference>
<reference evidence="5 6" key="1">
    <citation type="submission" date="2016-03" db="EMBL/GenBank/DDBJ databases">
        <title>Chemosynthetic sulphur-oxidizing symbionts of marine invertebrate animals are capable of nitrogen fixation.</title>
        <authorList>
            <person name="Petersen J.M."/>
            <person name="Kemper A."/>
            <person name="Gruber-Vodicka H."/>
            <person name="Cardini U."/>
            <person name="Geest Mvander."/>
            <person name="Kleiner M."/>
            <person name="Bulgheresi S."/>
            <person name="Fussmann M."/>
            <person name="Herbold C."/>
            <person name="Seah B.K.B."/>
            <person name="Antony C.Paul."/>
            <person name="Liu D."/>
            <person name="Belitz A."/>
            <person name="Weber M."/>
        </authorList>
    </citation>
    <scope>NUCLEOTIDE SEQUENCE [LARGE SCALE GENOMIC DNA]</scope>
    <source>
        <strain evidence="5">G_D</strain>
    </source>
</reference>
<proteinExistence type="inferred from homology"/>
<dbReference type="InterPro" id="IPR045851">
    <property type="entry name" value="AMP-bd_C_sf"/>
</dbReference>
<dbReference type="SUPFAM" id="SSF56801">
    <property type="entry name" value="Acetyl-CoA synthetase-like"/>
    <property type="match status" value="1"/>
</dbReference>
<evidence type="ECO:0000256" key="1">
    <source>
        <dbReference type="ARBA" id="ARBA00006432"/>
    </source>
</evidence>
<dbReference type="InterPro" id="IPR000873">
    <property type="entry name" value="AMP-dep_synth/lig_dom"/>
</dbReference>
<keyword evidence="6" id="KW-1185">Reference proteome</keyword>
<dbReference type="STRING" id="1818881.A3196_17760"/>
<keyword evidence="2" id="KW-0436">Ligase</keyword>
<dbReference type="Pfam" id="PF00501">
    <property type="entry name" value="AMP-binding"/>
    <property type="match status" value="1"/>
</dbReference>
<dbReference type="Proteomes" id="UP000094849">
    <property type="component" value="Unassembled WGS sequence"/>
</dbReference>
<feature type="domain" description="AMP-dependent synthetase/ligase" evidence="3">
    <location>
        <begin position="21"/>
        <end position="366"/>
    </location>
</feature>
<dbReference type="RefSeq" id="WP_069025012.1">
    <property type="nucleotide sequence ID" value="NZ_LVJZ01000004.1"/>
</dbReference>
<protein>
    <submittedName>
        <fullName evidence="5">Malonyl-CoA synthase</fullName>
    </submittedName>
</protein>
<comment type="caution">
    <text evidence="5">The sequence shown here is derived from an EMBL/GenBank/DDBJ whole genome shotgun (WGS) entry which is preliminary data.</text>
</comment>
<dbReference type="PANTHER" id="PTHR43201">
    <property type="entry name" value="ACYL-COA SYNTHETASE"/>
    <property type="match status" value="1"/>
</dbReference>
<gene>
    <name evidence="5" type="ORF">A3196_17760</name>
</gene>